<name>A0A385Q1R9_9FIRM</name>
<reference evidence="1 2" key="1">
    <citation type="submission" date="2018-09" db="EMBL/GenBank/DDBJ databases">
        <title>Genome sequencing of Lachnoanaerobaculum umeaense DSM 23576.</title>
        <authorList>
            <person name="Kook J.-K."/>
            <person name="Park S.-N."/>
            <person name="Lim Y.K."/>
        </authorList>
    </citation>
    <scope>NUCLEOTIDE SEQUENCE [LARGE SCALE GENOMIC DNA]</scope>
    <source>
        <strain evidence="2">DSM 23576 \ CCUG 58757</strain>
    </source>
</reference>
<evidence type="ECO:0000313" key="2">
    <source>
        <dbReference type="Proteomes" id="UP000265562"/>
    </source>
</evidence>
<dbReference type="RefSeq" id="WP_111524635.1">
    <property type="nucleotide sequence ID" value="NZ_CP032364.1"/>
</dbReference>
<evidence type="ECO:0000313" key="1">
    <source>
        <dbReference type="EMBL" id="AYB00027.1"/>
    </source>
</evidence>
<accession>A0A385Q1R9</accession>
<dbReference type="SMART" id="SM00332">
    <property type="entry name" value="PP2Cc"/>
    <property type="match status" value="1"/>
</dbReference>
<dbReference type="OrthoDB" id="9801841at2"/>
<gene>
    <name evidence="1" type="ORF">D4A81_08765</name>
</gene>
<dbReference type="SUPFAM" id="SSF81606">
    <property type="entry name" value="PP2C-like"/>
    <property type="match status" value="1"/>
</dbReference>
<protein>
    <submittedName>
        <fullName evidence="1">Serine/threonine-protein phosphatase</fullName>
    </submittedName>
</protein>
<dbReference type="KEGG" id="lua:D4A81_08765"/>
<proteinExistence type="predicted"/>
<organism evidence="1 2">
    <name type="scientific">Lachnoanaerobaculum umeaense</name>
    <dbReference type="NCBI Taxonomy" id="617123"/>
    <lineage>
        <taxon>Bacteria</taxon>
        <taxon>Bacillati</taxon>
        <taxon>Bacillota</taxon>
        <taxon>Clostridia</taxon>
        <taxon>Lachnospirales</taxon>
        <taxon>Lachnospiraceae</taxon>
        <taxon>Lachnoanaerobaculum</taxon>
    </lineage>
</organism>
<sequence>MSYVFAAQTEVGLKKNCNQDSIILKRARFKGEEVCIGVICDGMGGLSCGEFASKSIVEAFSDWFTNHYSNYENIWDEKKIGIDLGNILSSENEGLLYYGKEHGIYLGTTITAILLVGRKYFVCHVGDTRLYKISSSKISRLTNDHTVIAKEIAEGRLNDVDARRDPRRNVLLQCIGATEDVEPDMFCGEVVKGDILLLCSDGFRHEISEKEILNTLLKCDNTELNKGLRTLIDLNLKRKEHDNISAALIKIQ</sequence>
<dbReference type="Gene3D" id="3.60.40.10">
    <property type="entry name" value="PPM-type phosphatase domain"/>
    <property type="match status" value="1"/>
</dbReference>
<dbReference type="InterPro" id="IPR036457">
    <property type="entry name" value="PPM-type-like_dom_sf"/>
</dbReference>
<dbReference type="PROSITE" id="PS51746">
    <property type="entry name" value="PPM_2"/>
    <property type="match status" value="1"/>
</dbReference>
<dbReference type="AlphaFoldDB" id="A0A385Q1R9"/>
<dbReference type="Proteomes" id="UP000265562">
    <property type="component" value="Chromosome"/>
</dbReference>
<keyword evidence="2" id="KW-1185">Reference proteome</keyword>
<dbReference type="SMART" id="SM00331">
    <property type="entry name" value="PP2C_SIG"/>
    <property type="match status" value="1"/>
</dbReference>
<dbReference type="EMBL" id="CP032364">
    <property type="protein sequence ID" value="AYB00027.1"/>
    <property type="molecule type" value="Genomic_DNA"/>
</dbReference>
<dbReference type="CDD" id="cd00143">
    <property type="entry name" value="PP2Cc"/>
    <property type="match status" value="1"/>
</dbReference>
<dbReference type="Pfam" id="PF13672">
    <property type="entry name" value="PP2C_2"/>
    <property type="match status" value="1"/>
</dbReference>
<dbReference type="InterPro" id="IPR001932">
    <property type="entry name" value="PPM-type_phosphatase-like_dom"/>
</dbReference>